<comment type="caution">
    <text evidence="1">The sequence shown here is derived from an EMBL/GenBank/DDBJ whole genome shotgun (WGS) entry which is preliminary data.</text>
</comment>
<dbReference type="Proteomes" id="UP000648352">
    <property type="component" value="Unassembled WGS sequence"/>
</dbReference>
<sequence length="465" mass="45521">MTKRPTWAATSARLVGGTVAAVALVAGTVTAAAVVWPTHDREPVSVLAVPAPSESVAACPGGLLAIGRDAGVAAAVTLVTAPRVVFDTGAGQPEATAEPLVAPAVADSTPDAFTAPPAGATRTDLVAATSATVAAEDLSGFAAASCLPPLLESWIVGGATATGYSGLLLLSNPGSVPADVQITAYGAAGPQSPPAGRLVVAPGTQRVVPLAALARDEKSPVLQVISTGAPVQATLQSSITRTLLAGGVDQVAPVIAPETEQTIPAVVVTAPPGVEGASDPATIVRLLAPSTSSAATVTVRSAGQTVSTSEVPLQAGVPLELDLGGLEVGTYSVHVQSDAAVVAAVWSTTGFGEGDDFAWHAAAPRVEGATLVAVAAGPSPTIAIANDGADAVAVSLTADAGAGAAEEISVPAGSTVRVAVDPERVYRLEASGPVRAAVGYTGDGALASYPLWPADAAASPLLVHP</sequence>
<dbReference type="RefSeq" id="WP_191718382.1">
    <property type="nucleotide sequence ID" value="NZ_JACSQP010000003.1"/>
</dbReference>
<protein>
    <submittedName>
        <fullName evidence="1">Large extracellular alpha-helical protein</fullName>
    </submittedName>
</protein>
<evidence type="ECO:0000313" key="2">
    <source>
        <dbReference type="Proteomes" id="UP000648352"/>
    </source>
</evidence>
<accession>A0ABR8S2A0</accession>
<organism evidence="1 2">
    <name type="scientific">Microbacterium pullorum</name>
    <dbReference type="NCBI Taxonomy" id="2762236"/>
    <lineage>
        <taxon>Bacteria</taxon>
        <taxon>Bacillati</taxon>
        <taxon>Actinomycetota</taxon>
        <taxon>Actinomycetes</taxon>
        <taxon>Micrococcales</taxon>
        <taxon>Microbacteriaceae</taxon>
        <taxon>Microbacterium</taxon>
    </lineage>
</organism>
<reference evidence="1 2" key="1">
    <citation type="submission" date="2020-08" db="EMBL/GenBank/DDBJ databases">
        <title>A Genomic Blueprint of the Chicken Gut Microbiome.</title>
        <authorList>
            <person name="Gilroy R."/>
            <person name="Ravi A."/>
            <person name="Getino M."/>
            <person name="Pursley I."/>
            <person name="Horton D.L."/>
            <person name="Alikhan N.-F."/>
            <person name="Baker D."/>
            <person name="Gharbi K."/>
            <person name="Hall N."/>
            <person name="Watson M."/>
            <person name="Adriaenssens E.M."/>
            <person name="Foster-Nyarko E."/>
            <person name="Jarju S."/>
            <person name="Secka A."/>
            <person name="Antonio M."/>
            <person name="Oren A."/>
            <person name="Chaudhuri R."/>
            <person name="La Ragione R.M."/>
            <person name="Hildebrand F."/>
            <person name="Pallen M.J."/>
        </authorList>
    </citation>
    <scope>NUCLEOTIDE SEQUENCE [LARGE SCALE GENOMIC DNA]</scope>
    <source>
        <strain evidence="1 2">Sa4CUA7</strain>
    </source>
</reference>
<proteinExistence type="predicted"/>
<gene>
    <name evidence="1" type="ORF">H9651_06135</name>
</gene>
<name>A0ABR8S2A0_9MICO</name>
<keyword evidence="2" id="KW-1185">Reference proteome</keyword>
<evidence type="ECO:0000313" key="1">
    <source>
        <dbReference type="EMBL" id="MBD7957209.1"/>
    </source>
</evidence>
<dbReference type="InterPro" id="IPR043777">
    <property type="entry name" value="DUF5719"/>
</dbReference>
<dbReference type="Pfam" id="PF18986">
    <property type="entry name" value="DUF5719"/>
    <property type="match status" value="1"/>
</dbReference>
<dbReference type="EMBL" id="JACSQP010000003">
    <property type="protein sequence ID" value="MBD7957209.1"/>
    <property type="molecule type" value="Genomic_DNA"/>
</dbReference>